<name>A0A7K3MCS4_9ACTN</name>
<dbReference type="EMBL" id="WLZY01000020">
    <property type="protein sequence ID" value="NDL61125.1"/>
    <property type="molecule type" value="Genomic_DNA"/>
</dbReference>
<proteinExistence type="predicted"/>
<protein>
    <submittedName>
        <fullName evidence="1">Uncharacterized protein</fullName>
    </submittedName>
</protein>
<keyword evidence="2" id="KW-1185">Reference proteome</keyword>
<dbReference type="AlphaFoldDB" id="A0A7K3MCS4"/>
<evidence type="ECO:0000313" key="2">
    <source>
        <dbReference type="Proteomes" id="UP000460435"/>
    </source>
</evidence>
<evidence type="ECO:0000313" key="1">
    <source>
        <dbReference type="EMBL" id="NDL61125.1"/>
    </source>
</evidence>
<organism evidence="1 2">
    <name type="scientific">Phytoactinopolyspora mesophila</name>
    <dbReference type="NCBI Taxonomy" id="2650750"/>
    <lineage>
        <taxon>Bacteria</taxon>
        <taxon>Bacillati</taxon>
        <taxon>Actinomycetota</taxon>
        <taxon>Actinomycetes</taxon>
        <taxon>Jiangellales</taxon>
        <taxon>Jiangellaceae</taxon>
        <taxon>Phytoactinopolyspora</taxon>
    </lineage>
</organism>
<accession>A0A7K3MCS4</accession>
<sequence length="88" mass="9486">MTTHAAIDPVHDRDRAEAEDAARAVAHQAERLGLPLDDLSITAPCPTCRRTGFSISIGAFSPEEAHRLARALRAVPADVLRFAPEDAE</sequence>
<comment type="caution">
    <text evidence="1">The sequence shown here is derived from an EMBL/GenBank/DDBJ whole genome shotgun (WGS) entry which is preliminary data.</text>
</comment>
<gene>
    <name evidence="1" type="ORF">F7O44_29065</name>
</gene>
<reference evidence="1 2" key="1">
    <citation type="submission" date="2019-11" db="EMBL/GenBank/DDBJ databases">
        <authorList>
            <person name="Li X.-J."/>
            <person name="Feng X.-M."/>
        </authorList>
    </citation>
    <scope>NUCLEOTIDE SEQUENCE [LARGE SCALE GENOMIC DNA]</scope>
    <source>
        <strain evidence="1 2">XMNu-373</strain>
    </source>
</reference>
<dbReference type="Proteomes" id="UP000460435">
    <property type="component" value="Unassembled WGS sequence"/>
</dbReference>
<dbReference type="RefSeq" id="WP_162453844.1">
    <property type="nucleotide sequence ID" value="NZ_WLZY01000020.1"/>
</dbReference>